<dbReference type="Pfam" id="PF00258">
    <property type="entry name" value="Flavodoxin_1"/>
    <property type="match status" value="1"/>
</dbReference>
<dbReference type="InterPro" id="IPR001433">
    <property type="entry name" value="OxRdtase_FAD/NAD-bd"/>
</dbReference>
<dbReference type="InterPro" id="IPR008254">
    <property type="entry name" value="Flavodoxin/NO_synth"/>
</dbReference>
<dbReference type="SUPFAM" id="SSF63380">
    <property type="entry name" value="Riboflavin synthase domain-like"/>
    <property type="match status" value="1"/>
</dbReference>
<dbReference type="Pfam" id="PF03929">
    <property type="entry name" value="PepSY_TM"/>
    <property type="match status" value="1"/>
</dbReference>
<keyword evidence="8" id="KW-1185">Reference proteome</keyword>
<dbReference type="RefSeq" id="WP_344965357.1">
    <property type="nucleotide sequence ID" value="NZ_BAABDS010000039.1"/>
</dbReference>
<dbReference type="PRINTS" id="PR00371">
    <property type="entry name" value="FPNCR"/>
</dbReference>
<reference evidence="8" key="1">
    <citation type="journal article" date="2019" name="Int. J. Syst. Evol. Microbiol.">
        <title>The Global Catalogue of Microorganisms (GCM) 10K type strain sequencing project: providing services to taxonomists for standard genome sequencing and annotation.</title>
        <authorList>
            <consortium name="The Broad Institute Genomics Platform"/>
            <consortium name="The Broad Institute Genome Sequencing Center for Infectious Disease"/>
            <person name="Wu L."/>
            <person name="Ma J."/>
        </authorList>
    </citation>
    <scope>NUCLEOTIDE SEQUENCE [LARGE SCALE GENOMIC DNA]</scope>
    <source>
        <strain evidence="8">JCM 17329</strain>
    </source>
</reference>
<dbReference type="InterPro" id="IPR029039">
    <property type="entry name" value="Flavoprotein-like_sf"/>
</dbReference>
<feature type="transmembrane region" description="Helical" evidence="4">
    <location>
        <begin position="172"/>
        <end position="196"/>
    </location>
</feature>
<feature type="domain" description="Flavodoxin-like" evidence="5">
    <location>
        <begin position="335"/>
        <end position="470"/>
    </location>
</feature>
<keyword evidence="2" id="KW-0288">FMN</keyword>
<dbReference type="Gene3D" id="3.40.50.80">
    <property type="entry name" value="Nucleotide-binding domain of ferredoxin-NADP reductase (FNR) module"/>
    <property type="match status" value="1"/>
</dbReference>
<name>A0ABP7EEF9_9GAMM</name>
<dbReference type="Pfam" id="PF00175">
    <property type="entry name" value="NAD_binding_1"/>
    <property type="match status" value="1"/>
</dbReference>
<dbReference type="InterPro" id="IPR001709">
    <property type="entry name" value="Flavoprot_Pyr_Nucl_cyt_Rdtase"/>
</dbReference>
<dbReference type="SUPFAM" id="SSF52218">
    <property type="entry name" value="Flavoproteins"/>
    <property type="match status" value="1"/>
</dbReference>
<sequence>MLRKLHSLSALLAALFILTLAVTGAVLSIEPAMERAGAQVPAAGQLSVAELAGRIGRHYADVEQIERRPSGAIVVYYRQSDQSGADLVSPLTGLAIAPYQPSAFFRWVRQLHRSLLLDSPGRALAGITALVMLILSLSGTLMLARQQGGWRRLLSPVAGNGSKRLHARLSRAALPGLLLSALTGLYMSALTFGLIAEGTPAEPEWPTITANGQPAPAASLAALQTLDLTELKELVYPYPNEPTDVYSLHTTSGAGYINPYSGELLSYQRDDSRQGVQAFLTMLHTGEGLWWLGLLLGLGALVVPVLTVTGIQVWWQRRRARPKLANNCGAHVADTVILVGSEANSTWGFANTLHDALTAAGHRVHTAPMNQLASGYRRARQLLILTATYGDGDAPASGNRFLARLARINPRPDTRFAVLGFGDRQFPQFCRFANTVETALLAGGWSSLMPLETIDRQSTQTFSRWGQRLGQALGCELKLEHTPRRAPTTRLQLAERVDYGADTEAPTSVLRFKVPTGANHGWRRLIGQSGLPPFEAGDLVGIYPPGSAVPRLYSLASASADGQLEICVRKHEGGVCSGFLHALQPGGDIEAFIQPHPAFRPLAGQAPVVLIGAGTGIGPLAGFIRHNRQKRPVHLYWGGRDPKSDFLYQPELQHYLADRRLTQLNTAFSRVGERCYVQDRIMADGSQLRTLIERGAQILVCGGRDMANSVMVTLNQVMAPLGMDVQTLKAQGRYREDVY</sequence>
<organism evidence="7 8">
    <name type="scientific">Oceanisphaera sediminis</name>
    <dbReference type="NCBI Taxonomy" id="981381"/>
    <lineage>
        <taxon>Bacteria</taxon>
        <taxon>Pseudomonadati</taxon>
        <taxon>Pseudomonadota</taxon>
        <taxon>Gammaproteobacteria</taxon>
        <taxon>Aeromonadales</taxon>
        <taxon>Aeromonadaceae</taxon>
        <taxon>Oceanisphaera</taxon>
    </lineage>
</organism>
<gene>
    <name evidence="7" type="ORF">GCM10022421_27600</name>
</gene>
<dbReference type="Proteomes" id="UP001501479">
    <property type="component" value="Unassembled WGS sequence"/>
</dbReference>
<dbReference type="EC" id="1.6.2.4" evidence="3"/>
<dbReference type="InterPro" id="IPR017938">
    <property type="entry name" value="Riboflavin_synthase-like_b-brl"/>
</dbReference>
<evidence type="ECO:0000259" key="5">
    <source>
        <dbReference type="PROSITE" id="PS50902"/>
    </source>
</evidence>
<keyword evidence="4" id="KW-0812">Transmembrane</keyword>
<dbReference type="EMBL" id="BAABDS010000039">
    <property type="protein sequence ID" value="GAA3718048.1"/>
    <property type="molecule type" value="Genomic_DNA"/>
</dbReference>
<proteinExistence type="predicted"/>
<dbReference type="Gene3D" id="3.40.50.360">
    <property type="match status" value="1"/>
</dbReference>
<evidence type="ECO:0000259" key="6">
    <source>
        <dbReference type="PROSITE" id="PS51384"/>
    </source>
</evidence>
<evidence type="ECO:0000256" key="2">
    <source>
        <dbReference type="ARBA" id="ARBA00022643"/>
    </source>
</evidence>
<dbReference type="InterPro" id="IPR005625">
    <property type="entry name" value="PepSY-ass_TM"/>
</dbReference>
<evidence type="ECO:0000313" key="8">
    <source>
        <dbReference type="Proteomes" id="UP001501479"/>
    </source>
</evidence>
<evidence type="ECO:0000256" key="3">
    <source>
        <dbReference type="ARBA" id="ARBA00023797"/>
    </source>
</evidence>
<evidence type="ECO:0000256" key="1">
    <source>
        <dbReference type="ARBA" id="ARBA00022630"/>
    </source>
</evidence>
<comment type="caution">
    <text evidence="7">The sequence shown here is derived from an EMBL/GenBank/DDBJ whole genome shotgun (WGS) entry which is preliminary data.</text>
</comment>
<dbReference type="InterPro" id="IPR017927">
    <property type="entry name" value="FAD-bd_FR_type"/>
</dbReference>
<dbReference type="PANTHER" id="PTHR19384:SF17">
    <property type="entry name" value="NADPH--CYTOCHROME P450 REDUCTASE"/>
    <property type="match status" value="1"/>
</dbReference>
<keyword evidence="4" id="KW-1133">Transmembrane helix</keyword>
<evidence type="ECO:0000313" key="7">
    <source>
        <dbReference type="EMBL" id="GAA3718048.1"/>
    </source>
</evidence>
<feature type="domain" description="FAD-binding FR-type" evidence="6">
    <location>
        <begin position="486"/>
        <end position="602"/>
    </location>
</feature>
<keyword evidence="1" id="KW-0285">Flavoprotein</keyword>
<dbReference type="InterPro" id="IPR039261">
    <property type="entry name" value="FNR_nucleotide-bd"/>
</dbReference>
<dbReference type="PANTHER" id="PTHR19384">
    <property type="entry name" value="NITRIC OXIDE SYNTHASE-RELATED"/>
    <property type="match status" value="1"/>
</dbReference>
<evidence type="ECO:0000256" key="4">
    <source>
        <dbReference type="SAM" id="Phobius"/>
    </source>
</evidence>
<dbReference type="Gene3D" id="2.40.30.10">
    <property type="entry name" value="Translation factors"/>
    <property type="match status" value="1"/>
</dbReference>
<accession>A0ABP7EEF9</accession>
<feature type="transmembrane region" description="Helical" evidence="4">
    <location>
        <begin position="289"/>
        <end position="315"/>
    </location>
</feature>
<protein>
    <recommendedName>
        <fullName evidence="3">NADPH--hemoprotein reductase</fullName>
        <ecNumber evidence="3">1.6.2.4</ecNumber>
    </recommendedName>
</protein>
<keyword evidence="4" id="KW-0472">Membrane</keyword>
<dbReference type="PROSITE" id="PS51384">
    <property type="entry name" value="FAD_FR"/>
    <property type="match status" value="1"/>
</dbReference>
<dbReference type="CDD" id="cd06201">
    <property type="entry name" value="SiR_like2"/>
    <property type="match status" value="1"/>
</dbReference>
<feature type="transmembrane region" description="Helical" evidence="4">
    <location>
        <begin position="123"/>
        <end position="144"/>
    </location>
</feature>
<dbReference type="SUPFAM" id="SSF52343">
    <property type="entry name" value="Ferredoxin reductase-like, C-terminal NADP-linked domain"/>
    <property type="match status" value="1"/>
</dbReference>
<dbReference type="PROSITE" id="PS50902">
    <property type="entry name" value="FLAVODOXIN_LIKE"/>
    <property type="match status" value="1"/>
</dbReference>